<evidence type="ECO:0000313" key="4">
    <source>
        <dbReference type="Proteomes" id="UP000280307"/>
    </source>
</evidence>
<organism evidence="3 4">
    <name type="scientific">Candidatus Viridilinea halotolerans</name>
    <dbReference type="NCBI Taxonomy" id="2491704"/>
    <lineage>
        <taxon>Bacteria</taxon>
        <taxon>Bacillati</taxon>
        <taxon>Chloroflexota</taxon>
        <taxon>Chloroflexia</taxon>
        <taxon>Chloroflexales</taxon>
        <taxon>Chloroflexineae</taxon>
        <taxon>Oscillochloridaceae</taxon>
        <taxon>Candidatus Viridilinea</taxon>
    </lineage>
</organism>
<accession>A0A426U7R1</accession>
<protein>
    <recommendedName>
        <fullName evidence="2">Sulfatase-modifying factor enzyme-like domain-containing protein</fullName>
    </recommendedName>
</protein>
<dbReference type="InterPro" id="IPR005532">
    <property type="entry name" value="SUMF_dom"/>
</dbReference>
<proteinExistence type="predicted"/>
<dbReference type="InterPro" id="IPR051043">
    <property type="entry name" value="Sulfatase_Mod_Factor_Kinase"/>
</dbReference>
<evidence type="ECO:0000259" key="2">
    <source>
        <dbReference type="Pfam" id="PF03781"/>
    </source>
</evidence>
<dbReference type="Proteomes" id="UP000280307">
    <property type="component" value="Unassembled WGS sequence"/>
</dbReference>
<dbReference type="AlphaFoldDB" id="A0A426U7R1"/>
<dbReference type="PANTHER" id="PTHR23150">
    <property type="entry name" value="SULFATASE MODIFYING FACTOR 1, 2"/>
    <property type="match status" value="1"/>
</dbReference>
<sequence>MKHNPFTRSGALRLDHPLFRGRVRELAQLEQACLSDRDFFMLVYGGRQNGKTTVLLRLEASLKTRLGDGVRVCRVDFQRLPSATSPAVYRHLAHSIARVLPHAPAPPATPDAPTLGDFLEHALANPGVQRLAVILDELGTLPDTTREDLAHVLRALHTQRLASPALAKAQFVLAGGIELYRLAVVEASALRNVCEIVRLADLDEADAVAVIADGLSLAGVAPANARALGASVYSRVSGHPYFTQRLGEQLATQQLTGDEPDEAAVEAFTWALLEQDDPLLEHLRRSIHELHLEDGVRRLLSAAQRTSRTDDATERLDLLGLARRAERYWVPRSPLLTVALAEWLGMSLPLGTPMPVVAEHVCTLAMQQHLHDLNLEREALVSHLARASSSTEQVRLQRRANALADEIARIETLPRTAPPTVPAPLQAASPPQEDATPPVAPSQAAQPVPTRLSPLASRLIPPLVHIPAGPFLMGSNGLVSDDEKPQNTLTLPDYWIGRTPITNAQFRSFVEGDGYTNRAYWTEVGWAWREKWQVSQPRYWANAKWNGDDYPVVGVSWFEAVAYCRWLSAMTGHEFRLPSEAEWEKAARGPDGRIWPWGNTWEAGRCNSEEAGIKRSAPVGHYPNGASPYGVLDMTGNGWEWCATKWGKSYPYRLEDEWAEEYLEEGADRCFRGGAFWWNRQGVRGAFPHLISPRVRLNVSGLRVVSHAPVVGSDE</sequence>
<dbReference type="GO" id="GO:0120147">
    <property type="term" value="F:formylglycine-generating oxidase activity"/>
    <property type="evidence" value="ECO:0007669"/>
    <property type="project" value="TreeGrafter"/>
</dbReference>
<dbReference type="InterPro" id="IPR042095">
    <property type="entry name" value="SUMF_sf"/>
</dbReference>
<dbReference type="Gene3D" id="3.90.1580.10">
    <property type="entry name" value="paralog of FGE (formylglycine-generating enzyme)"/>
    <property type="match status" value="1"/>
</dbReference>
<dbReference type="InterPro" id="IPR027417">
    <property type="entry name" value="P-loop_NTPase"/>
</dbReference>
<reference evidence="3 4" key="1">
    <citation type="submission" date="2018-12" db="EMBL/GenBank/DDBJ databases">
        <title>Genome Sequence of Candidatus Viridilinea halotolerans isolated from saline sulfide-rich spring.</title>
        <authorList>
            <person name="Grouzdev D.S."/>
            <person name="Burganskaya E.I."/>
            <person name="Krutkina M.S."/>
            <person name="Sukhacheva M.V."/>
            <person name="Gorlenko V.M."/>
        </authorList>
    </citation>
    <scope>NUCLEOTIDE SEQUENCE [LARGE SCALE GENOMIC DNA]</scope>
    <source>
        <strain evidence="3">Chok-6</strain>
    </source>
</reference>
<evidence type="ECO:0000313" key="3">
    <source>
        <dbReference type="EMBL" id="RRR76063.1"/>
    </source>
</evidence>
<name>A0A426U7R1_9CHLR</name>
<dbReference type="SUPFAM" id="SSF52540">
    <property type="entry name" value="P-loop containing nucleoside triphosphate hydrolases"/>
    <property type="match status" value="1"/>
</dbReference>
<feature type="region of interest" description="Disordered" evidence="1">
    <location>
        <begin position="413"/>
        <end position="448"/>
    </location>
</feature>
<dbReference type="Pfam" id="PF03781">
    <property type="entry name" value="FGE-sulfatase"/>
    <property type="match status" value="1"/>
</dbReference>
<feature type="domain" description="Sulfatase-modifying factor enzyme-like" evidence="2">
    <location>
        <begin position="462"/>
        <end position="705"/>
    </location>
</feature>
<gene>
    <name evidence="3" type="ORF">EI684_03595</name>
</gene>
<dbReference type="InterPro" id="IPR016187">
    <property type="entry name" value="CTDL_fold"/>
</dbReference>
<dbReference type="Pfam" id="PF14516">
    <property type="entry name" value="AAA_35"/>
    <property type="match status" value="1"/>
</dbReference>
<comment type="caution">
    <text evidence="3">The sequence shown here is derived from an EMBL/GenBank/DDBJ whole genome shotgun (WGS) entry which is preliminary data.</text>
</comment>
<dbReference type="PANTHER" id="PTHR23150:SF19">
    <property type="entry name" value="FORMYLGLYCINE-GENERATING ENZYME"/>
    <property type="match status" value="1"/>
</dbReference>
<dbReference type="SUPFAM" id="SSF56436">
    <property type="entry name" value="C-type lectin-like"/>
    <property type="match status" value="1"/>
</dbReference>
<dbReference type="Gene3D" id="3.40.50.300">
    <property type="entry name" value="P-loop containing nucleotide triphosphate hydrolases"/>
    <property type="match status" value="1"/>
</dbReference>
<feature type="compositionally biased region" description="Low complexity" evidence="1">
    <location>
        <begin position="435"/>
        <end position="448"/>
    </location>
</feature>
<evidence type="ECO:0000256" key="1">
    <source>
        <dbReference type="SAM" id="MobiDB-lite"/>
    </source>
</evidence>
<dbReference type="EMBL" id="RSAS01000141">
    <property type="protein sequence ID" value="RRR76063.1"/>
    <property type="molecule type" value="Genomic_DNA"/>
</dbReference>